<dbReference type="AlphaFoldDB" id="A0AA39FLH9"/>
<reference evidence="1" key="1">
    <citation type="journal article" date="2023" name="bioRxiv">
        <title>Scaffold-level genome assemblies of two parasitoid biocontrol wasps reveal the parthenogenesis mechanism and an associated novel virus.</title>
        <authorList>
            <person name="Inwood S."/>
            <person name="Skelly J."/>
            <person name="Guhlin J."/>
            <person name="Harrop T."/>
            <person name="Goldson S."/>
            <person name="Dearden P."/>
        </authorList>
    </citation>
    <scope>NUCLEOTIDE SEQUENCE</scope>
    <source>
        <strain evidence="1">Irish</strain>
        <tissue evidence="1">Whole body</tissue>
    </source>
</reference>
<dbReference type="PANTHER" id="PTHR18901">
    <property type="entry name" value="2-DEOXYGLUCOSE-6-PHOSPHATE PHOSPHATASE 2"/>
    <property type="match status" value="1"/>
</dbReference>
<evidence type="ECO:0008006" key="3">
    <source>
        <dbReference type="Google" id="ProtNLM"/>
    </source>
</evidence>
<dbReference type="InterPro" id="IPR006439">
    <property type="entry name" value="HAD-SF_hydro_IA"/>
</dbReference>
<dbReference type="SUPFAM" id="SSF56784">
    <property type="entry name" value="HAD-like"/>
    <property type="match status" value="1"/>
</dbReference>
<comment type="caution">
    <text evidence="1">The sequence shown here is derived from an EMBL/GenBank/DDBJ whole genome shotgun (WGS) entry which is preliminary data.</text>
</comment>
<organism evidence="1 2">
    <name type="scientific">Microctonus aethiopoides</name>
    <dbReference type="NCBI Taxonomy" id="144406"/>
    <lineage>
        <taxon>Eukaryota</taxon>
        <taxon>Metazoa</taxon>
        <taxon>Ecdysozoa</taxon>
        <taxon>Arthropoda</taxon>
        <taxon>Hexapoda</taxon>
        <taxon>Insecta</taxon>
        <taxon>Pterygota</taxon>
        <taxon>Neoptera</taxon>
        <taxon>Endopterygota</taxon>
        <taxon>Hymenoptera</taxon>
        <taxon>Apocrita</taxon>
        <taxon>Ichneumonoidea</taxon>
        <taxon>Braconidae</taxon>
        <taxon>Euphorinae</taxon>
        <taxon>Microctonus</taxon>
    </lineage>
</organism>
<dbReference type="InterPro" id="IPR023198">
    <property type="entry name" value="PGP-like_dom2"/>
</dbReference>
<dbReference type="InterPro" id="IPR036412">
    <property type="entry name" value="HAD-like_sf"/>
</dbReference>
<dbReference type="InterPro" id="IPR023214">
    <property type="entry name" value="HAD_sf"/>
</dbReference>
<sequence length="230" mass="25860">MAINYQAVTHCLFDMDGLLLDSESVYKTIYNNIVSEFGHKYGGEVAYQVLGRPELVGFQIITDYYKLPLTVEQFQQKYHQMQQDLFVQVRVMPGAERLLRHLHKHNIPIALATSSSKSSYELKTKLVKPMFELFHHRVLGGSDPDVKEGKPAPDIFLVAASRFDDKPDPSKCLVFEDAPNGVQAALSAGMQVVMVPDSNLPKDLTQKATMVLKSLEDFKPELFGLPPFTD</sequence>
<evidence type="ECO:0000313" key="2">
    <source>
        <dbReference type="Proteomes" id="UP001168990"/>
    </source>
</evidence>
<proteinExistence type="predicted"/>
<dbReference type="PANTHER" id="PTHR18901:SF38">
    <property type="entry name" value="PSEUDOURIDINE-5'-PHOSPHATASE"/>
    <property type="match status" value="1"/>
</dbReference>
<dbReference type="Gene3D" id="1.10.150.240">
    <property type="entry name" value="Putative phosphatase, domain 2"/>
    <property type="match status" value="1"/>
</dbReference>
<name>A0AA39FLH9_9HYME</name>
<dbReference type="Gene3D" id="3.40.50.1000">
    <property type="entry name" value="HAD superfamily/HAD-like"/>
    <property type="match status" value="1"/>
</dbReference>
<reference evidence="1" key="2">
    <citation type="submission" date="2023-03" db="EMBL/GenBank/DDBJ databases">
        <authorList>
            <person name="Inwood S.N."/>
            <person name="Skelly J.G."/>
            <person name="Guhlin J."/>
            <person name="Harrop T.W.R."/>
            <person name="Goldson S.G."/>
            <person name="Dearden P.K."/>
        </authorList>
    </citation>
    <scope>NUCLEOTIDE SEQUENCE</scope>
    <source>
        <strain evidence="1">Irish</strain>
        <tissue evidence="1">Whole body</tissue>
    </source>
</reference>
<dbReference type="SFLD" id="SFLDS00003">
    <property type="entry name" value="Haloacid_Dehalogenase"/>
    <property type="match status" value="1"/>
</dbReference>
<dbReference type="NCBIfam" id="TIGR01509">
    <property type="entry name" value="HAD-SF-IA-v3"/>
    <property type="match status" value="1"/>
</dbReference>
<dbReference type="GO" id="GO:0016791">
    <property type="term" value="F:phosphatase activity"/>
    <property type="evidence" value="ECO:0007669"/>
    <property type="project" value="TreeGrafter"/>
</dbReference>
<accession>A0AA39FLH9</accession>
<evidence type="ECO:0000313" key="1">
    <source>
        <dbReference type="EMBL" id="KAK0171738.1"/>
    </source>
</evidence>
<protein>
    <recommendedName>
        <fullName evidence="3">Pseudouridine-5'-phosphatase</fullName>
    </recommendedName>
</protein>
<dbReference type="SFLD" id="SFLDG01135">
    <property type="entry name" value="C1.5.6:_HAD__Beta-PGM__Phospha"/>
    <property type="match status" value="1"/>
</dbReference>
<gene>
    <name evidence="1" type="ORF">PV328_005150</name>
</gene>
<dbReference type="FunFam" id="3.40.50.1000:FF:000055">
    <property type="entry name" value="Haloacid dehalogenase-like hydrolase family protein"/>
    <property type="match status" value="1"/>
</dbReference>
<dbReference type="SFLD" id="SFLDG01129">
    <property type="entry name" value="C1.5:_HAD__Beta-PGM__Phosphata"/>
    <property type="match status" value="1"/>
</dbReference>
<dbReference type="EMBL" id="JAQQBS010000002">
    <property type="protein sequence ID" value="KAK0171738.1"/>
    <property type="molecule type" value="Genomic_DNA"/>
</dbReference>
<keyword evidence="2" id="KW-1185">Reference proteome</keyword>
<dbReference type="Proteomes" id="UP001168990">
    <property type="component" value="Unassembled WGS sequence"/>
</dbReference>
<dbReference type="Pfam" id="PF00702">
    <property type="entry name" value="Hydrolase"/>
    <property type="match status" value="1"/>
</dbReference>